<feature type="domain" description="Replication protein A 70 kDa DNA-binding subunit B/D first OB fold" evidence="1">
    <location>
        <begin position="2"/>
        <end position="105"/>
    </location>
</feature>
<proteinExistence type="predicted"/>
<dbReference type="Proteomes" id="UP001237642">
    <property type="component" value="Unassembled WGS sequence"/>
</dbReference>
<dbReference type="CDD" id="cd04480">
    <property type="entry name" value="RPA1_DBD_A_like"/>
    <property type="match status" value="1"/>
</dbReference>
<comment type="caution">
    <text evidence="2">The sequence shown here is derived from an EMBL/GenBank/DDBJ whole genome shotgun (WGS) entry which is preliminary data.</text>
</comment>
<dbReference type="Pfam" id="PF02721">
    <property type="entry name" value="DUF223"/>
    <property type="match status" value="2"/>
</dbReference>
<dbReference type="Gene3D" id="2.40.50.140">
    <property type="entry name" value="Nucleic acid-binding proteins"/>
    <property type="match status" value="3"/>
</dbReference>
<dbReference type="PANTHER" id="PTHR47165">
    <property type="entry name" value="OS03G0429900 PROTEIN"/>
    <property type="match status" value="1"/>
</dbReference>
<organism evidence="2 3">
    <name type="scientific">Heracleum sosnowskyi</name>
    <dbReference type="NCBI Taxonomy" id="360622"/>
    <lineage>
        <taxon>Eukaryota</taxon>
        <taxon>Viridiplantae</taxon>
        <taxon>Streptophyta</taxon>
        <taxon>Embryophyta</taxon>
        <taxon>Tracheophyta</taxon>
        <taxon>Spermatophyta</taxon>
        <taxon>Magnoliopsida</taxon>
        <taxon>eudicotyledons</taxon>
        <taxon>Gunneridae</taxon>
        <taxon>Pentapetalae</taxon>
        <taxon>asterids</taxon>
        <taxon>campanulids</taxon>
        <taxon>Apiales</taxon>
        <taxon>Apiaceae</taxon>
        <taxon>Apioideae</taxon>
        <taxon>apioid superclade</taxon>
        <taxon>Tordylieae</taxon>
        <taxon>Tordyliinae</taxon>
        <taxon>Heracleum</taxon>
    </lineage>
</organism>
<gene>
    <name evidence="2" type="ORF">POM88_000694</name>
</gene>
<dbReference type="PANTHER" id="PTHR47165:SF4">
    <property type="entry name" value="OS03G0429900 PROTEIN"/>
    <property type="match status" value="1"/>
</dbReference>
<feature type="domain" description="Replication protein A 70 kDa DNA-binding subunit B/D first OB fold" evidence="1">
    <location>
        <begin position="211"/>
        <end position="313"/>
    </location>
</feature>
<evidence type="ECO:0000313" key="3">
    <source>
        <dbReference type="Proteomes" id="UP001237642"/>
    </source>
</evidence>
<dbReference type="SUPFAM" id="SSF50249">
    <property type="entry name" value="Nucleic acid-binding proteins"/>
    <property type="match status" value="4"/>
</dbReference>
<dbReference type="EMBL" id="JAUIZM010000001">
    <property type="protein sequence ID" value="KAK1401089.1"/>
    <property type="molecule type" value="Genomic_DNA"/>
</dbReference>
<reference evidence="2" key="2">
    <citation type="submission" date="2023-05" db="EMBL/GenBank/DDBJ databases">
        <authorList>
            <person name="Schelkunov M.I."/>
        </authorList>
    </citation>
    <scope>NUCLEOTIDE SEQUENCE</scope>
    <source>
        <strain evidence="2">Hsosn_3</strain>
        <tissue evidence="2">Leaf</tissue>
    </source>
</reference>
<reference evidence="2" key="1">
    <citation type="submission" date="2023-02" db="EMBL/GenBank/DDBJ databases">
        <title>Genome of toxic invasive species Heracleum sosnowskyi carries increased number of genes despite the absence of recent whole-genome duplications.</title>
        <authorList>
            <person name="Schelkunov M."/>
            <person name="Shtratnikova V."/>
            <person name="Makarenko M."/>
            <person name="Klepikova A."/>
            <person name="Omelchenko D."/>
            <person name="Novikova G."/>
            <person name="Obukhova E."/>
            <person name="Bogdanov V."/>
            <person name="Penin A."/>
            <person name="Logacheva M."/>
        </authorList>
    </citation>
    <scope>NUCLEOTIDE SEQUENCE</scope>
    <source>
        <strain evidence="2">Hsosn_3</strain>
        <tissue evidence="2">Leaf</tissue>
    </source>
</reference>
<protein>
    <recommendedName>
        <fullName evidence="1">Replication protein A 70 kDa DNA-binding subunit B/D first OB fold domain-containing protein</fullName>
    </recommendedName>
</protein>
<name>A0AAD8N8Y9_9APIA</name>
<accession>A0AAD8N8Y9</accession>
<evidence type="ECO:0000313" key="2">
    <source>
        <dbReference type="EMBL" id="KAK1401089.1"/>
    </source>
</evidence>
<dbReference type="InterPro" id="IPR003871">
    <property type="entry name" value="RFA1B/D_OB_1st"/>
</dbReference>
<evidence type="ECO:0000259" key="1">
    <source>
        <dbReference type="Pfam" id="PF02721"/>
    </source>
</evidence>
<dbReference type="InterPro" id="IPR012340">
    <property type="entry name" value="NA-bd_OB-fold"/>
</dbReference>
<sequence>MFDNLASVDTSRTNWRIKIRVTRIWPKSTDNGNIFRGMNLILLDSEDFHVHAFAIPEIWNGIANIIAEGNLYEFFNFTVIEATGPLRPVSSNYMIRLNQLTTVNHLFGYPVFIPRNKFELSDIEQINDFATLSDTNGNATYAIDVVGVVETIEPVNVIQTHYGPRQFIRFTLYDGSYIKVTVWNQLLEDLDPILEDNVEHPHIVILADIIHYLEALDSSKSSWRIRVRVTRIWASRSNDGNTFLGMNLILLDAQNYHVCAFVVPYVWEVFQNIFTEGNCYDINSFTTTQATGKLRPVSSNMMINFNQNTTVYHMDNQPNIVPFHKFELKDIAEVYDIARSYVPDEIPTYAIDVAGVVKDIEPVSVIQTIIGDRYMLHFSLSDGRHSIKVVLSDDEILMLDQIRNGNFDNPPIIIFASCRAHIFEGNVILKCIQSSRIYIDPPYKGAIVMRQRLIDEGLYEEQKDYP</sequence>
<dbReference type="AlphaFoldDB" id="A0AAD8N8Y9"/>
<keyword evidence="3" id="KW-1185">Reference proteome</keyword>